<keyword evidence="1" id="KW-0812">Transmembrane</keyword>
<protein>
    <submittedName>
        <fullName evidence="2">Uncharacterized protein</fullName>
    </submittedName>
</protein>
<keyword evidence="1" id="KW-0472">Membrane</keyword>
<dbReference type="EMBL" id="PCYI01000012">
    <property type="protein sequence ID" value="PIR44995.1"/>
    <property type="molecule type" value="Genomic_DNA"/>
</dbReference>
<proteinExistence type="predicted"/>
<evidence type="ECO:0000256" key="1">
    <source>
        <dbReference type="SAM" id="Phobius"/>
    </source>
</evidence>
<dbReference type="Proteomes" id="UP000228767">
    <property type="component" value="Unassembled WGS sequence"/>
</dbReference>
<evidence type="ECO:0000313" key="3">
    <source>
        <dbReference type="Proteomes" id="UP000228767"/>
    </source>
</evidence>
<reference evidence="2 3" key="1">
    <citation type="submission" date="2017-09" db="EMBL/GenBank/DDBJ databases">
        <title>Depth-based differentiation of microbial function through sediment-hosted aquifers and enrichment of novel symbionts in the deep terrestrial subsurface.</title>
        <authorList>
            <person name="Probst A.J."/>
            <person name="Ladd B."/>
            <person name="Jarett J.K."/>
            <person name="Geller-Mcgrath D.E."/>
            <person name="Sieber C.M."/>
            <person name="Emerson J.B."/>
            <person name="Anantharaman K."/>
            <person name="Thomas B.C."/>
            <person name="Malmstrom R."/>
            <person name="Stieglmeier M."/>
            <person name="Klingl A."/>
            <person name="Woyke T."/>
            <person name="Ryan C.M."/>
            <person name="Banfield J.F."/>
        </authorList>
    </citation>
    <scope>NUCLEOTIDE SEQUENCE [LARGE SCALE GENOMIC DNA]</scope>
    <source>
        <strain evidence="2">CG10_big_fil_rev_8_21_14_0_10_51_16</strain>
    </source>
</reference>
<accession>A0A2H0RGS5</accession>
<name>A0A2H0RGS5_9BACT</name>
<organism evidence="2 3">
    <name type="scientific">Candidatus Vogelbacteria bacterium CG10_big_fil_rev_8_21_14_0_10_51_16</name>
    <dbReference type="NCBI Taxonomy" id="1975045"/>
    <lineage>
        <taxon>Bacteria</taxon>
        <taxon>Candidatus Vogeliibacteriota</taxon>
    </lineage>
</organism>
<evidence type="ECO:0000313" key="2">
    <source>
        <dbReference type="EMBL" id="PIR44995.1"/>
    </source>
</evidence>
<gene>
    <name evidence="2" type="ORF">COV10_01790</name>
</gene>
<sequence>MSSWSRGRQFSYFFTILVVLSVASLGTWYIRSAEPTCFDGVKNQDEQGVDCGGICELVCRDFASVPIVFWSQVFPVRAGYVDVAALVVNPNTSFEARVVPYRFIVYDKKDRLVAERAGTTFLLPGEKVVLFEPLLDVKERDVARTFLEISPGRALVWENAGKGRVASLSFVNPVITVEEGIRLTGVIKNESAFVAKEVVATAVLDDASGNVLGVSTTKLSRLGALAEEAVTFTWPASFERPVTSSNVYLHVPRE</sequence>
<keyword evidence="1" id="KW-1133">Transmembrane helix</keyword>
<feature type="transmembrane region" description="Helical" evidence="1">
    <location>
        <begin position="12"/>
        <end position="30"/>
    </location>
</feature>
<comment type="caution">
    <text evidence="2">The sequence shown here is derived from an EMBL/GenBank/DDBJ whole genome shotgun (WGS) entry which is preliminary data.</text>
</comment>
<dbReference type="AlphaFoldDB" id="A0A2H0RGS5"/>